<evidence type="ECO:0000256" key="1">
    <source>
        <dbReference type="SAM" id="MobiDB-lite"/>
    </source>
</evidence>
<evidence type="ECO:0000259" key="2">
    <source>
        <dbReference type="Pfam" id="PF14244"/>
    </source>
</evidence>
<protein>
    <submittedName>
        <fullName evidence="4">Uncharacterized protein isoform X1</fullName>
    </submittedName>
</protein>
<dbReference type="InterPro" id="IPR029472">
    <property type="entry name" value="Copia-like_N"/>
</dbReference>
<name>A0ABM3QHT2_SPIOL</name>
<evidence type="ECO:0000313" key="3">
    <source>
        <dbReference type="Proteomes" id="UP000813463"/>
    </source>
</evidence>
<dbReference type="RefSeq" id="XP_056682915.1">
    <property type="nucleotide sequence ID" value="XM_056826937.1"/>
</dbReference>
<dbReference type="GeneID" id="110774670"/>
<evidence type="ECO:0000313" key="4">
    <source>
        <dbReference type="RefSeq" id="XP_056682915.1"/>
    </source>
</evidence>
<keyword evidence="3" id="KW-1185">Reference proteome</keyword>
<organism evidence="3 4">
    <name type="scientific">Spinacia oleracea</name>
    <name type="common">Spinach</name>
    <dbReference type="NCBI Taxonomy" id="3562"/>
    <lineage>
        <taxon>Eukaryota</taxon>
        <taxon>Viridiplantae</taxon>
        <taxon>Streptophyta</taxon>
        <taxon>Embryophyta</taxon>
        <taxon>Tracheophyta</taxon>
        <taxon>Spermatophyta</taxon>
        <taxon>Magnoliopsida</taxon>
        <taxon>eudicotyledons</taxon>
        <taxon>Gunneridae</taxon>
        <taxon>Pentapetalae</taxon>
        <taxon>Caryophyllales</taxon>
        <taxon>Chenopodiaceae</taxon>
        <taxon>Chenopodioideae</taxon>
        <taxon>Anserineae</taxon>
        <taxon>Spinacia</taxon>
    </lineage>
</organism>
<dbReference type="PANTHER" id="PTHR37610">
    <property type="entry name" value="CCHC-TYPE DOMAIN-CONTAINING PROTEIN"/>
    <property type="match status" value="1"/>
</dbReference>
<feature type="domain" description="Retrotransposon Copia-like N-terminal" evidence="2">
    <location>
        <begin position="24"/>
        <end position="70"/>
    </location>
</feature>
<gene>
    <name evidence="4" type="primary">LOC110774670</name>
</gene>
<accession>A0ABM3QHT2</accession>
<feature type="region of interest" description="Disordered" evidence="1">
    <location>
        <begin position="287"/>
        <end position="331"/>
    </location>
</feature>
<reference evidence="4" key="2">
    <citation type="submission" date="2025-08" db="UniProtKB">
        <authorList>
            <consortium name="RefSeq"/>
        </authorList>
    </citation>
    <scope>IDENTIFICATION</scope>
    <source>
        <tissue evidence="4">Leaf</tissue>
    </source>
</reference>
<reference evidence="3" key="1">
    <citation type="journal article" date="2021" name="Nat. Commun.">
        <title>Genomic analyses provide insights into spinach domestication and the genetic basis of agronomic traits.</title>
        <authorList>
            <person name="Cai X."/>
            <person name="Sun X."/>
            <person name="Xu C."/>
            <person name="Sun H."/>
            <person name="Wang X."/>
            <person name="Ge C."/>
            <person name="Zhang Z."/>
            <person name="Wang Q."/>
            <person name="Fei Z."/>
            <person name="Jiao C."/>
            <person name="Wang Q."/>
        </authorList>
    </citation>
    <scope>NUCLEOTIDE SEQUENCE [LARGE SCALE GENOMIC DNA]</scope>
    <source>
        <strain evidence="3">cv. Varoflay</strain>
    </source>
</reference>
<dbReference type="Pfam" id="PF14244">
    <property type="entry name" value="Retrotran_gag_3"/>
    <property type="match status" value="1"/>
</dbReference>
<sequence length="466" mass="51522">MAIDDDEPKSTPGEELSKEYYLGSSDAPGNIITPIKLRGSKNYDEWAASVRRALISKRKFGFVEGKIKEPTDPDRLADWIAVHSMLISWISHTLDESLRSTVGDFDDAGVMWLYLKTRFCVVSGTRLCQLKKKLWNCKQQPNDPVPTYYGSLSTLWKEYIAYARVPRCSCGACKCDIAGQINHIRAEDYLHYFLIGLDTPYKAIRAQLLARSPLPSVEDAYLNVCNTEYLREEQSHDRREPVVAFKIEARSRTRDDNNDKFCNHCNKGGHDEDGCFQLIGYPEWWPGDRRGGRGSSRPGNKGGRMSGGRSSSVGGSNNGGGMNAGTTNRSSNNIVRANKVQTQNTQASTKNNSNGLVDGLAEISATQAQQILDLLTSKAKSKLQGKINNNLIWIVDTGASNHCTSDLSLLMNIQTIPDCPVGLPDGQTAYTNQSGSDRSTRTMIGLGVRKDGLYFFRGIPLVKLCS</sequence>
<dbReference type="Proteomes" id="UP000813463">
    <property type="component" value="Chromosome 4"/>
</dbReference>
<proteinExistence type="predicted"/>
<dbReference type="PANTHER" id="PTHR37610:SF101">
    <property type="entry name" value="(RAPE) HYPOTHETICAL PROTEIN"/>
    <property type="match status" value="1"/>
</dbReference>